<dbReference type="RefSeq" id="WP_160777898.1">
    <property type="nucleotide sequence ID" value="NZ_BAAAZF010000001.1"/>
</dbReference>
<feature type="transmembrane region" description="Helical" evidence="1">
    <location>
        <begin position="287"/>
        <end position="303"/>
    </location>
</feature>
<keyword evidence="4" id="KW-1185">Reference proteome</keyword>
<sequence length="548" mass="59951">MGGDRAQHDKDQGVIASALVQAAIAANLAIGFGAFWQAIAPHPTLTEWFGPVVIRLIMVGVFAGSARFFYMMARLGGAARDSEHRDWYMQYRDEVTTHRARGFYASGVKRSLDWLDGFLGDRGKADKSLFPRAFGLEKPAPLWTSESLEKVTFLAMIYPILALIGVWVLTGVVGDLEAALNMEVSPWPYRIGGGVLFALSVLMLKRIDRIDLEQESWNRGEVLSLLLYGAGVLIANLLSNISGLGFSIMIILLVFVLTKASSSYITLFSLILFFNIDVILLSDPYKMSILFVLVWAILTIDFRKFGNPKSLAFILVFLISATLFGPLLTAKFFDIRPSHIPYIGLYFTSVLVIINAPVDWLAIGFTRALIRRGQELGGAAPLLLALVDFLTSLVLMAILAVLTLWATELCNALMPTPGGKPVINISEYLTAMGTAEGRADPRNYWIYVLLFSSQIPAVVNFGFGAFCLMRGIPAINRWVGKRLPAAGGIRTWDRLGVAAASSTQFGLGMAVGCLAYFFLAYILIGLVNPIFGANVLELLAMASISHLL</sequence>
<feature type="transmembrane region" description="Helical" evidence="1">
    <location>
        <begin position="505"/>
        <end position="524"/>
    </location>
</feature>
<accession>A0A845ALH7</accession>
<keyword evidence="1" id="KW-0472">Membrane</keyword>
<evidence type="ECO:0000313" key="3">
    <source>
        <dbReference type="EMBL" id="MXP33099.1"/>
    </source>
</evidence>
<feature type="transmembrane region" description="Helical" evidence="1">
    <location>
        <begin position="382"/>
        <end position="406"/>
    </location>
</feature>
<reference evidence="2 4" key="1">
    <citation type="submission" date="2019-12" db="EMBL/GenBank/DDBJ databases">
        <title>Genomic-based taxomic classification of the family Erythrobacteraceae.</title>
        <authorList>
            <person name="Xu L."/>
        </authorList>
    </citation>
    <scope>NUCLEOTIDE SEQUENCE [LARGE SCALE GENOMIC DNA]</scope>
    <source>
        <strain evidence="2 4">JCM 16677</strain>
    </source>
</reference>
<keyword evidence="1" id="KW-0812">Transmembrane</keyword>
<feature type="transmembrane region" description="Helical" evidence="1">
    <location>
        <begin position="310"/>
        <end position="333"/>
    </location>
</feature>
<dbReference type="AlphaFoldDB" id="A0A845ALH7"/>
<feature type="transmembrane region" description="Helical" evidence="1">
    <location>
        <begin position="241"/>
        <end position="257"/>
    </location>
</feature>
<dbReference type="Proteomes" id="UP000446786">
    <property type="component" value="Unassembled WGS sequence"/>
</dbReference>
<feature type="transmembrane region" description="Helical" evidence="1">
    <location>
        <begin position="444"/>
        <end position="468"/>
    </location>
</feature>
<protein>
    <submittedName>
        <fullName evidence="2">Uncharacterized protein</fullName>
    </submittedName>
</protein>
<dbReference type="EMBL" id="WTYE01000001">
    <property type="protein sequence ID" value="MXP33099.1"/>
    <property type="molecule type" value="Genomic_DNA"/>
</dbReference>
<dbReference type="OrthoDB" id="7830653at2"/>
<dbReference type="EMBL" id="WTYE01000001">
    <property type="protein sequence ID" value="MXP30339.1"/>
    <property type="molecule type" value="Genomic_DNA"/>
</dbReference>
<evidence type="ECO:0000256" key="1">
    <source>
        <dbReference type="SAM" id="Phobius"/>
    </source>
</evidence>
<gene>
    <name evidence="2" type="ORF">GRI94_00715</name>
    <name evidence="3" type="ORF">GRI94_14805</name>
</gene>
<keyword evidence="1" id="KW-1133">Transmembrane helix</keyword>
<proteinExistence type="predicted"/>
<feature type="transmembrane region" description="Helical" evidence="1">
    <location>
        <begin position="48"/>
        <end position="70"/>
    </location>
</feature>
<feature type="transmembrane region" description="Helical" evidence="1">
    <location>
        <begin position="345"/>
        <end position="370"/>
    </location>
</feature>
<organism evidence="2 4">
    <name type="scientific">Parerythrobacter jejuensis</name>
    <dbReference type="NCBI Taxonomy" id="795812"/>
    <lineage>
        <taxon>Bacteria</taxon>
        <taxon>Pseudomonadati</taxon>
        <taxon>Pseudomonadota</taxon>
        <taxon>Alphaproteobacteria</taxon>
        <taxon>Sphingomonadales</taxon>
        <taxon>Erythrobacteraceae</taxon>
        <taxon>Parerythrobacter</taxon>
    </lineage>
</organism>
<feature type="transmembrane region" description="Helical" evidence="1">
    <location>
        <begin position="186"/>
        <end position="204"/>
    </location>
</feature>
<comment type="caution">
    <text evidence="2">The sequence shown here is derived from an EMBL/GenBank/DDBJ whole genome shotgun (WGS) entry which is preliminary data.</text>
</comment>
<evidence type="ECO:0000313" key="2">
    <source>
        <dbReference type="EMBL" id="MXP30339.1"/>
    </source>
</evidence>
<name>A0A845ALH7_9SPHN</name>
<evidence type="ECO:0000313" key="4">
    <source>
        <dbReference type="Proteomes" id="UP000446786"/>
    </source>
</evidence>
<feature type="transmembrane region" description="Helical" evidence="1">
    <location>
        <begin position="151"/>
        <end position="174"/>
    </location>
</feature>
<feature type="transmembrane region" description="Helical" evidence="1">
    <location>
        <begin position="12"/>
        <end position="36"/>
    </location>
</feature>